<dbReference type="GeneID" id="115888127"/>
<dbReference type="OrthoDB" id="6772576at2759"/>
<keyword evidence="2" id="KW-1185">Reference proteome</keyword>
<dbReference type="KEGG" id="soy:115888127"/>
<dbReference type="RefSeq" id="XP_030763572.1">
    <property type="nucleotide sequence ID" value="XM_030907712.1"/>
</dbReference>
<dbReference type="InParanoid" id="A0A6J2YJJ7"/>
<keyword evidence="1" id="KW-0175">Coiled coil</keyword>
<organism evidence="2 3">
    <name type="scientific">Sitophilus oryzae</name>
    <name type="common">Rice weevil</name>
    <name type="synonym">Curculio oryzae</name>
    <dbReference type="NCBI Taxonomy" id="7048"/>
    <lineage>
        <taxon>Eukaryota</taxon>
        <taxon>Metazoa</taxon>
        <taxon>Ecdysozoa</taxon>
        <taxon>Arthropoda</taxon>
        <taxon>Hexapoda</taxon>
        <taxon>Insecta</taxon>
        <taxon>Pterygota</taxon>
        <taxon>Neoptera</taxon>
        <taxon>Endopterygota</taxon>
        <taxon>Coleoptera</taxon>
        <taxon>Polyphaga</taxon>
        <taxon>Cucujiformia</taxon>
        <taxon>Curculionidae</taxon>
        <taxon>Dryophthorinae</taxon>
        <taxon>Sitophilus</taxon>
    </lineage>
</organism>
<dbReference type="Proteomes" id="UP000504635">
    <property type="component" value="Unplaced"/>
</dbReference>
<evidence type="ECO:0000313" key="2">
    <source>
        <dbReference type="Proteomes" id="UP000504635"/>
    </source>
</evidence>
<gene>
    <name evidence="3" type="primary">LOC115888127</name>
</gene>
<name>A0A6J2YJJ7_SITOR</name>
<protein>
    <submittedName>
        <fullName evidence="3">Uncharacterized protein LOC115888127</fullName>
    </submittedName>
</protein>
<reference evidence="3" key="1">
    <citation type="submission" date="2025-08" db="UniProtKB">
        <authorList>
            <consortium name="RefSeq"/>
        </authorList>
    </citation>
    <scope>IDENTIFICATION</scope>
    <source>
        <tissue evidence="3">Gonads</tissue>
    </source>
</reference>
<sequence>MRTENQIDHILISKRWRSSLLDVRSRRGADIASDHFLVVGQLRIKLLKKIDKNFAKRPKYNIEQLRKPNELQKFKNKLKQQRENTNVASWNEAADLFKTVAEATLGTKRIKSKEWLSDDLREQSKKVKNLIEQRAQIKQRINTTSTHETKTTLQQQYQVSYRAVKRSARKDKQAWHEQLANEAQKATEQRNMRELYKITKHLSGQRSNFNTVIKSKDGRPLTSSEEQLNRWKEHFSNLLGPISEQNFDNEEPKPTIEMPINCDTPTKTEIQKAIKTLKNIKQPAPIASLQTSSKQILAQQQTYCIL</sequence>
<feature type="coiled-coil region" evidence="1">
    <location>
        <begin position="113"/>
        <end position="140"/>
    </location>
</feature>
<evidence type="ECO:0000256" key="1">
    <source>
        <dbReference type="SAM" id="Coils"/>
    </source>
</evidence>
<evidence type="ECO:0000313" key="3">
    <source>
        <dbReference type="RefSeq" id="XP_030763572.1"/>
    </source>
</evidence>
<accession>A0A6J2YJJ7</accession>
<dbReference type="AlphaFoldDB" id="A0A6J2YJJ7"/>
<proteinExistence type="predicted"/>